<proteinExistence type="predicted"/>
<organism evidence="6 7">
    <name type="scientific">Carnobacterium viridans</name>
    <dbReference type="NCBI Taxonomy" id="174587"/>
    <lineage>
        <taxon>Bacteria</taxon>
        <taxon>Bacillati</taxon>
        <taxon>Bacillota</taxon>
        <taxon>Bacilli</taxon>
        <taxon>Lactobacillales</taxon>
        <taxon>Carnobacteriaceae</taxon>
        <taxon>Carnobacterium</taxon>
    </lineage>
</organism>
<keyword evidence="2" id="KW-0862">Zinc</keyword>
<evidence type="ECO:0000256" key="5">
    <source>
        <dbReference type="ARBA" id="ARBA00023284"/>
    </source>
</evidence>
<keyword evidence="7" id="KW-1185">Reference proteome</keyword>
<dbReference type="AlphaFoldDB" id="A0A1H0Z9F0"/>
<sequence>MKNLIGKKFLTANKAVRIYKVEIPYASIPSHVTNYSNGEFKLFCTKLLINGCSMKGLLNDYQRISIRMKFPGTSNTISISIEGSGFVNMLASERLASLETSVNTLMKKKEAILTATQGSSNFGQSTSTIPFSETDPDKIIQHFFQQSEQIDTAFYTHYFKGHWIGYMVQALPGADVGEVEKIISNLRSSHSENLWQQFEAEWLFLTNFLFTTECYCTKEMYGQLLLSWSHTDLIESIENSHSEEMVCTSCGKKYHYTPKELSLLLGREV</sequence>
<evidence type="ECO:0000256" key="4">
    <source>
        <dbReference type="ARBA" id="ARBA00023186"/>
    </source>
</evidence>
<dbReference type="Gene3D" id="3.90.1280.10">
    <property type="entry name" value="HSP33 redox switch-like"/>
    <property type="match status" value="1"/>
</dbReference>
<dbReference type="Pfam" id="PF01430">
    <property type="entry name" value="HSP33"/>
    <property type="match status" value="1"/>
</dbReference>
<dbReference type="SUPFAM" id="SSF118352">
    <property type="entry name" value="HSP33 redox switch-like"/>
    <property type="match status" value="1"/>
</dbReference>
<dbReference type="Proteomes" id="UP000199481">
    <property type="component" value="Unassembled WGS sequence"/>
</dbReference>
<evidence type="ECO:0000256" key="3">
    <source>
        <dbReference type="ARBA" id="ARBA00023157"/>
    </source>
</evidence>
<evidence type="ECO:0000256" key="1">
    <source>
        <dbReference type="ARBA" id="ARBA00022490"/>
    </source>
</evidence>
<dbReference type="InterPro" id="IPR016153">
    <property type="entry name" value="Heat_shock_Hsp33_N"/>
</dbReference>
<dbReference type="Gene3D" id="3.55.30.10">
    <property type="entry name" value="Hsp33 domain"/>
    <property type="match status" value="1"/>
</dbReference>
<name>A0A1H0Z9F0_9LACT</name>
<dbReference type="GO" id="GO:0051082">
    <property type="term" value="F:unfolded protein binding"/>
    <property type="evidence" value="ECO:0007669"/>
    <property type="project" value="InterPro"/>
</dbReference>
<evidence type="ECO:0000313" key="6">
    <source>
        <dbReference type="EMBL" id="SDQ24072.1"/>
    </source>
</evidence>
<accession>A0A1H0Z9F0</accession>
<dbReference type="GO" id="GO:0005737">
    <property type="term" value="C:cytoplasm"/>
    <property type="evidence" value="ECO:0007669"/>
    <property type="project" value="InterPro"/>
</dbReference>
<keyword evidence="1" id="KW-0963">Cytoplasm</keyword>
<dbReference type="InterPro" id="IPR000397">
    <property type="entry name" value="Heat_shock_Hsp33"/>
</dbReference>
<dbReference type="InterPro" id="IPR016154">
    <property type="entry name" value="Heat_shock_Hsp33_C"/>
</dbReference>
<protein>
    <submittedName>
        <fullName evidence="6">Redox-regulated molecular chaperone, HSP33 family</fullName>
    </submittedName>
</protein>
<dbReference type="RefSeq" id="WP_035020334.1">
    <property type="nucleotide sequence ID" value="NZ_CP084916.1"/>
</dbReference>
<keyword evidence="3" id="KW-1015">Disulfide bond</keyword>
<evidence type="ECO:0000313" key="7">
    <source>
        <dbReference type="Proteomes" id="UP000199481"/>
    </source>
</evidence>
<dbReference type="EMBL" id="FNJW01000008">
    <property type="protein sequence ID" value="SDQ24072.1"/>
    <property type="molecule type" value="Genomic_DNA"/>
</dbReference>
<gene>
    <name evidence="6" type="ORF">SAMN04487752_1392</name>
</gene>
<dbReference type="SUPFAM" id="SSF64397">
    <property type="entry name" value="Hsp33 domain"/>
    <property type="match status" value="1"/>
</dbReference>
<evidence type="ECO:0000256" key="2">
    <source>
        <dbReference type="ARBA" id="ARBA00022833"/>
    </source>
</evidence>
<keyword evidence="4" id="KW-0143">Chaperone</keyword>
<reference evidence="7" key="1">
    <citation type="submission" date="2016-10" db="EMBL/GenBank/DDBJ databases">
        <authorList>
            <person name="Varghese N."/>
            <person name="Submissions S."/>
        </authorList>
    </citation>
    <scope>NUCLEOTIDE SEQUENCE [LARGE SCALE GENOMIC DNA]</scope>
    <source>
        <strain evidence="7">MPL-11</strain>
    </source>
</reference>
<dbReference type="GO" id="GO:0006457">
    <property type="term" value="P:protein folding"/>
    <property type="evidence" value="ECO:0007669"/>
    <property type="project" value="InterPro"/>
</dbReference>
<keyword evidence="5" id="KW-0676">Redox-active center</keyword>